<gene>
    <name evidence="2" type="ORF">AK812_SmicGene7129</name>
</gene>
<proteinExistence type="predicted"/>
<keyword evidence="3" id="KW-1185">Reference proteome</keyword>
<dbReference type="Proteomes" id="UP000186817">
    <property type="component" value="Unassembled WGS sequence"/>
</dbReference>
<feature type="compositionally biased region" description="Low complexity" evidence="1">
    <location>
        <begin position="37"/>
        <end position="56"/>
    </location>
</feature>
<organism evidence="2 3">
    <name type="scientific">Symbiodinium microadriaticum</name>
    <name type="common">Dinoflagellate</name>
    <name type="synonym">Zooxanthella microadriatica</name>
    <dbReference type="NCBI Taxonomy" id="2951"/>
    <lineage>
        <taxon>Eukaryota</taxon>
        <taxon>Sar</taxon>
        <taxon>Alveolata</taxon>
        <taxon>Dinophyceae</taxon>
        <taxon>Suessiales</taxon>
        <taxon>Symbiodiniaceae</taxon>
        <taxon>Symbiodinium</taxon>
    </lineage>
</organism>
<evidence type="ECO:0000313" key="3">
    <source>
        <dbReference type="Proteomes" id="UP000186817"/>
    </source>
</evidence>
<name>A0A1Q9EP97_SYMMI</name>
<dbReference type="EMBL" id="LSRX01000100">
    <property type="protein sequence ID" value="OLQ09253.1"/>
    <property type="molecule type" value="Genomic_DNA"/>
</dbReference>
<evidence type="ECO:0000313" key="2">
    <source>
        <dbReference type="EMBL" id="OLQ09253.1"/>
    </source>
</evidence>
<reference evidence="2 3" key="1">
    <citation type="submission" date="2016-02" db="EMBL/GenBank/DDBJ databases">
        <title>Genome analysis of coral dinoflagellate symbionts highlights evolutionary adaptations to a symbiotic lifestyle.</title>
        <authorList>
            <person name="Aranda M."/>
            <person name="Li Y."/>
            <person name="Liew Y.J."/>
            <person name="Baumgarten S."/>
            <person name="Simakov O."/>
            <person name="Wilson M."/>
            <person name="Piel J."/>
            <person name="Ashoor H."/>
            <person name="Bougouffa S."/>
            <person name="Bajic V.B."/>
            <person name="Ryu T."/>
            <person name="Ravasi T."/>
            <person name="Bayer T."/>
            <person name="Micklem G."/>
            <person name="Kim H."/>
            <person name="Bhak J."/>
            <person name="Lajeunesse T.C."/>
            <person name="Voolstra C.R."/>
        </authorList>
    </citation>
    <scope>NUCLEOTIDE SEQUENCE [LARGE SCALE GENOMIC DNA]</scope>
    <source>
        <strain evidence="2 3">CCMP2467</strain>
    </source>
</reference>
<sequence>MRAGQALLRRTKRRTPGARAEESGSEVEAPEMEVVDVAESPAPEEPSSSSRRPVAPYTNPRQTSPGRKRGRVRTSGRTSLDSRMSLAELYTASLSQLVWFLVNFGFLAGTPEAGGCKCRNLEKSVWRLEETEKKVLWRCRGCRKTMSVFARDQDFFDAKLSVRAMAGILWIFCSNLHLSPDKSSLLLGVGHRVIRLLFQKFAGFYVPLIDRLNGSLTVGGLGQDVELDEISFRSVGRAHGIVWLRYLAVVRRGSALVWIEPLPYRISSAGQGGGGPISLQEMREVLLLDADESEPSGVKEMG</sequence>
<feature type="region of interest" description="Disordered" evidence="1">
    <location>
        <begin position="1"/>
        <end position="79"/>
    </location>
</feature>
<dbReference type="AlphaFoldDB" id="A0A1Q9EP97"/>
<dbReference type="OrthoDB" id="434799at2759"/>
<comment type="caution">
    <text evidence="2">The sequence shown here is derived from an EMBL/GenBank/DDBJ whole genome shotgun (WGS) entry which is preliminary data.</text>
</comment>
<protein>
    <submittedName>
        <fullName evidence="2">Uncharacterized protein</fullName>
    </submittedName>
</protein>
<feature type="compositionally biased region" description="Acidic residues" evidence="1">
    <location>
        <begin position="23"/>
        <end position="36"/>
    </location>
</feature>
<accession>A0A1Q9EP97</accession>
<evidence type="ECO:0000256" key="1">
    <source>
        <dbReference type="SAM" id="MobiDB-lite"/>
    </source>
</evidence>